<name>A0AA46Z4H2_VIBPH</name>
<evidence type="ECO:0000256" key="2">
    <source>
        <dbReference type="ARBA" id="ARBA00022679"/>
    </source>
</evidence>
<keyword evidence="3 4" id="KW-0418">Kinase</keyword>
<gene>
    <name evidence="5" type="ORF">M5598_08675</name>
</gene>
<dbReference type="PANTHER" id="PTHR21599:SF0">
    <property type="entry name" value="GLYCERATE KINASE"/>
    <property type="match status" value="1"/>
</dbReference>
<dbReference type="GO" id="GO:0031388">
    <property type="term" value="P:organic acid phosphorylation"/>
    <property type="evidence" value="ECO:0007669"/>
    <property type="project" value="UniProtKB-UniRule"/>
</dbReference>
<dbReference type="SUPFAM" id="SSF110738">
    <property type="entry name" value="Glycerate kinase I"/>
    <property type="match status" value="1"/>
</dbReference>
<accession>A0AA46Z4H2</accession>
<dbReference type="PIRSF" id="PIRSF006078">
    <property type="entry name" value="GlxK"/>
    <property type="match status" value="1"/>
</dbReference>
<dbReference type="RefSeq" id="WP_031817735.1">
    <property type="nucleotide sequence ID" value="NZ_CP097355.1"/>
</dbReference>
<keyword evidence="2 4" id="KW-0808">Transferase</keyword>
<evidence type="ECO:0000313" key="5">
    <source>
        <dbReference type="EMBL" id="UYV25164.1"/>
    </source>
</evidence>
<dbReference type="InterPro" id="IPR036129">
    <property type="entry name" value="Glycerate_kinase_sf"/>
</dbReference>
<dbReference type="AlphaFoldDB" id="A0AA46Z4H2"/>
<dbReference type="GO" id="GO:0008887">
    <property type="term" value="F:glycerate kinase activity"/>
    <property type="evidence" value="ECO:0007669"/>
    <property type="project" value="UniProtKB-UniRule"/>
</dbReference>
<comment type="similarity">
    <text evidence="1 4">Belongs to the glycerate kinase type-1 family.</text>
</comment>
<evidence type="ECO:0000313" key="6">
    <source>
        <dbReference type="Proteomes" id="UP001163036"/>
    </source>
</evidence>
<dbReference type="InterPro" id="IPR004381">
    <property type="entry name" value="Glycerate_kinase"/>
</dbReference>
<proteinExistence type="inferred from homology"/>
<evidence type="ECO:0000256" key="4">
    <source>
        <dbReference type="PIRNR" id="PIRNR006078"/>
    </source>
</evidence>
<sequence>MKIVIAPDSFKESLSAKMVCSAIERGFRDSFPNAEYVHLPLADGGEGTVDVLLESLGGSLQKTQVEGPTGEWVNAHWALLDDGNTALIEVAAASGLDLLTKEKRAPLFTSTYGTGQLIKSALDHGVSKILIGLGGSATNDGGAGIIQALGGHLYDSQGNELIRGGGDLSRLSKVDLKGLDSRCQNIEMIVACDVTNPLCGPHGASHVFGPQKGASVADIDKLDTGLMTFSSFVSPNKQFDPLFTPGYGAAGGTPLGLSLAFDVQLKPGIDMVLEAIDARSIIKSADLVITGEGQMDNQTIQGKAPWGVAKYAKEKDVPVIAIAGSLGTDIHKLYSHIDSVFGSVRSPQSLSQVLIEAEANLIRTARNIAATLKLGKTLI</sequence>
<protein>
    <submittedName>
        <fullName evidence="5">Glycerate kinase</fullName>
    </submittedName>
</protein>
<dbReference type="NCBIfam" id="TIGR00045">
    <property type="entry name" value="glycerate kinase"/>
    <property type="match status" value="1"/>
</dbReference>
<evidence type="ECO:0000256" key="1">
    <source>
        <dbReference type="ARBA" id="ARBA00006284"/>
    </source>
</evidence>
<reference evidence="5" key="1">
    <citation type="submission" date="2022-05" db="EMBL/GenBank/DDBJ databases">
        <title>Megaplasmid of Vibrio parahaemolyticus.</title>
        <authorList>
            <person name="Strauch E."/>
            <person name="Borowiak M."/>
        </authorList>
    </citation>
    <scope>NUCLEOTIDE SEQUENCE</scope>
    <source>
        <strain evidence="5">16-VB00198</strain>
    </source>
</reference>
<dbReference type="Proteomes" id="UP001163036">
    <property type="component" value="Chromosome 1"/>
</dbReference>
<dbReference type="Gene3D" id="3.90.1510.10">
    <property type="entry name" value="Glycerate kinase, domain 2"/>
    <property type="match status" value="1"/>
</dbReference>
<organism evidence="5 6">
    <name type="scientific">Vibrio parahaemolyticus</name>
    <dbReference type="NCBI Taxonomy" id="670"/>
    <lineage>
        <taxon>Bacteria</taxon>
        <taxon>Pseudomonadati</taxon>
        <taxon>Pseudomonadota</taxon>
        <taxon>Gammaproteobacteria</taxon>
        <taxon>Vibrionales</taxon>
        <taxon>Vibrionaceae</taxon>
        <taxon>Vibrio</taxon>
    </lineage>
</organism>
<dbReference type="Pfam" id="PF02595">
    <property type="entry name" value="Gly_kinase"/>
    <property type="match status" value="1"/>
</dbReference>
<evidence type="ECO:0000256" key="3">
    <source>
        <dbReference type="ARBA" id="ARBA00022777"/>
    </source>
</evidence>
<dbReference type="EMBL" id="CP097355">
    <property type="protein sequence ID" value="UYV25164.1"/>
    <property type="molecule type" value="Genomic_DNA"/>
</dbReference>
<dbReference type="PANTHER" id="PTHR21599">
    <property type="entry name" value="GLYCERATE KINASE"/>
    <property type="match status" value="1"/>
</dbReference>
<dbReference type="Gene3D" id="3.40.50.10350">
    <property type="entry name" value="Glycerate kinase, domain 1"/>
    <property type="match status" value="1"/>
</dbReference>
<dbReference type="InterPro" id="IPR018197">
    <property type="entry name" value="Glycerate_kinase_RE-like"/>
</dbReference>
<dbReference type="InterPro" id="IPR018193">
    <property type="entry name" value="Glyc_kinase_flavodox-like_fold"/>
</dbReference>